<gene>
    <name evidence="3" type="primary">LOC104596769</name>
</gene>
<accession>A0A1U8A3P2</accession>
<evidence type="ECO:0000256" key="1">
    <source>
        <dbReference type="SAM" id="MobiDB-lite"/>
    </source>
</evidence>
<dbReference type="eggNOG" id="ENOG502S5RY">
    <property type="taxonomic scope" value="Eukaryota"/>
</dbReference>
<dbReference type="Proteomes" id="UP000189703">
    <property type="component" value="Unplaced"/>
</dbReference>
<dbReference type="OrthoDB" id="1917400at2759"/>
<sequence length="182" mass="20326">MATDDFSFPTIAEPVPRFMGSPSLWKASSRVLPEPCLGDSGGGGGDREEAEDCTGLKQDEHCRRKSFSSIESVVRRADAGYLSEDDEERMDMLWEDFNDELKRISSMGKTEAKSRLSKFAGSSESDSDAQGEMVEMYCVQAPKMSKTSNAILSSRRSSLLVLMKVFRKMFLLHNHRPKGRTP</sequence>
<dbReference type="PANTHER" id="PTHR34666">
    <property type="entry name" value="EXPRESSED PROTEIN"/>
    <property type="match status" value="1"/>
</dbReference>
<name>A0A1U8A3P2_NELNU</name>
<dbReference type="FunCoup" id="A0A1U8A3P2">
    <property type="interactions" value="72"/>
</dbReference>
<dbReference type="AlphaFoldDB" id="A0A1U8A3P2"/>
<dbReference type="RefSeq" id="XP_010256350.1">
    <property type="nucleotide sequence ID" value="XM_010258048.2"/>
</dbReference>
<dbReference type="KEGG" id="nnu:104596769"/>
<proteinExistence type="predicted"/>
<evidence type="ECO:0000313" key="3">
    <source>
        <dbReference type="RefSeq" id="XP_010256350.1"/>
    </source>
</evidence>
<dbReference type="PANTHER" id="PTHR34666:SF1">
    <property type="entry name" value="OS02G0554800 PROTEIN"/>
    <property type="match status" value="1"/>
</dbReference>
<organism evidence="2 3">
    <name type="scientific">Nelumbo nucifera</name>
    <name type="common">Sacred lotus</name>
    <dbReference type="NCBI Taxonomy" id="4432"/>
    <lineage>
        <taxon>Eukaryota</taxon>
        <taxon>Viridiplantae</taxon>
        <taxon>Streptophyta</taxon>
        <taxon>Embryophyta</taxon>
        <taxon>Tracheophyta</taxon>
        <taxon>Spermatophyta</taxon>
        <taxon>Magnoliopsida</taxon>
        <taxon>Proteales</taxon>
        <taxon>Nelumbonaceae</taxon>
        <taxon>Nelumbo</taxon>
    </lineage>
</organism>
<dbReference type="OMA" id="RINDTCA"/>
<feature type="region of interest" description="Disordered" evidence="1">
    <location>
        <begin position="30"/>
        <end position="58"/>
    </location>
</feature>
<protein>
    <submittedName>
        <fullName evidence="3">Uncharacterized protein LOC104596769</fullName>
    </submittedName>
</protein>
<keyword evidence="2" id="KW-1185">Reference proteome</keyword>
<dbReference type="GeneID" id="104596769"/>
<reference evidence="3" key="1">
    <citation type="submission" date="2025-08" db="UniProtKB">
        <authorList>
            <consortium name="RefSeq"/>
        </authorList>
    </citation>
    <scope>IDENTIFICATION</scope>
</reference>
<evidence type="ECO:0000313" key="2">
    <source>
        <dbReference type="Proteomes" id="UP000189703"/>
    </source>
</evidence>